<keyword evidence="3" id="KW-0067">ATP-binding</keyword>
<evidence type="ECO:0000313" key="3">
    <source>
        <dbReference type="EMBL" id="GIE20332.1"/>
    </source>
</evidence>
<comment type="caution">
    <text evidence="3">The sequence shown here is derived from an EMBL/GenBank/DDBJ whole genome shotgun (WGS) entry which is preliminary data.</text>
</comment>
<gene>
    <name evidence="3" type="ORF">Ahu01nite_034340</name>
</gene>
<dbReference type="GO" id="GO:0004386">
    <property type="term" value="F:helicase activity"/>
    <property type="evidence" value="ECO:0007669"/>
    <property type="project" value="UniProtKB-KW"/>
</dbReference>
<dbReference type="CDD" id="cd18032">
    <property type="entry name" value="DEXHc_RE_I_III_res"/>
    <property type="match status" value="1"/>
</dbReference>
<dbReference type="PROSITE" id="PS51192">
    <property type="entry name" value="HELICASE_ATP_BIND_1"/>
    <property type="match status" value="1"/>
</dbReference>
<dbReference type="InterPro" id="IPR025202">
    <property type="entry name" value="PLD-like_dom"/>
</dbReference>
<keyword evidence="3" id="KW-0547">Nucleotide-binding</keyword>
<dbReference type="CDD" id="cd18799">
    <property type="entry name" value="SF2_C_EcoAI-like"/>
    <property type="match status" value="1"/>
</dbReference>
<dbReference type="InterPro" id="IPR052511">
    <property type="entry name" value="ATP-dep_Helicase"/>
</dbReference>
<sequence length="1027" mass="115546">MTDLAEGAYEHIITRGLQQKLTDFDKDLVQRIELDSGDSHEVLARHIAALAERALKAVKGEGNARLTAQLELANKIAEAIKAEAPRAVQPDDLLNTPAELLTAIVTRPPAPLSVAFPQRPETPFATGALLTNGRGQPRIGTEVVKEMATATEVQLLCAFIKWHGVRLLQDAITELVARGGSIRIITTTYMGATEQRALDRLVELGAEVRISYETRTTRLHAKSWLFQRPTGTSTAYVGSSNLSKSAMIDGLEWNVRLSQLEQDALVDTIRTTFVEYWNDPAFEPYDAQNDEDRERLAQALLRATGPQRDDLPINISAIDVRPYPYQQEILERLDAERMVHDRWNNLVVMATGTGKTVVAALDYRRLRADRGIRTLLFVAHQERILRQSLAVFRQVMRDGTFGELFVGGERPTEWQFVFASVQSLRTLDLDDFDPERFDMVIVDEFHHAEAATYRSILDHLHPRVLLGLTATPERPDGRDILHRFGGRHAVELRLWEALERQLLAPFQYFGIHDEVDLSTLKWRRGSGYEDSALENVYTGDDARVRLIVGAVRDTVDVTRMRGIGFCVIIKHANFMAERFNHVGIPAVALHSEVHGRDQREAIKKLDDGSLKMLFTVDLFNEGVDLPRVDTILMLRPTESATIFLQQLGRGLRLADNKPCLTVLDFIGGQNGQFRFDLRYRALTGTTRRALARDVEQDFPTLPAGCHIELDRIAKRIVLDNIRAALRLQRKDLVAELRALQDVSLADFLEETGFEIEDLYRRKKGRGWTGLREEAGLEAPTGTDDEALSAAIGRMLHLDDPDRIEALRQLAVGRSVGGRLGAVMNQSLFGDPLADSARRLADFPQRRAELQQIADVLEARIARVTSRMDQTGVSPLRLHARYSKNEICAAFGMTDPSNMREGVKWLPDENADFFLVTLTKTEQHYSPTTMYQDVAITDSLFQWESQSTTSTASATGQRYVHHFKRGSSVHLFLRDVKDADGDLGVPPFLYAGTMVYERHSGDRPMRIEWRLDHPLPADVFHAARLMAA</sequence>
<dbReference type="SUPFAM" id="SSF56024">
    <property type="entry name" value="Phospholipase D/nuclease"/>
    <property type="match status" value="1"/>
</dbReference>
<dbReference type="Pfam" id="PF04851">
    <property type="entry name" value="ResIII"/>
    <property type="match status" value="1"/>
</dbReference>
<keyword evidence="4" id="KW-1185">Reference proteome</keyword>
<feature type="domain" description="Helicase ATP-binding" evidence="1">
    <location>
        <begin position="336"/>
        <end position="490"/>
    </location>
</feature>
<evidence type="ECO:0000259" key="2">
    <source>
        <dbReference type="PROSITE" id="PS51194"/>
    </source>
</evidence>
<dbReference type="PROSITE" id="PS51194">
    <property type="entry name" value="HELICASE_CTER"/>
    <property type="match status" value="1"/>
</dbReference>
<organism evidence="3 4">
    <name type="scientific">Winogradskya humida</name>
    <dbReference type="NCBI Taxonomy" id="113566"/>
    <lineage>
        <taxon>Bacteria</taxon>
        <taxon>Bacillati</taxon>
        <taxon>Actinomycetota</taxon>
        <taxon>Actinomycetes</taxon>
        <taxon>Micromonosporales</taxon>
        <taxon>Micromonosporaceae</taxon>
        <taxon>Winogradskya</taxon>
    </lineage>
</organism>
<dbReference type="Pfam" id="PF00271">
    <property type="entry name" value="Helicase_C"/>
    <property type="match status" value="1"/>
</dbReference>
<evidence type="ECO:0000313" key="4">
    <source>
        <dbReference type="Proteomes" id="UP000603200"/>
    </source>
</evidence>
<dbReference type="PANTHER" id="PTHR47962:SF7">
    <property type="entry name" value="MITOCHONDRIAL ATP-DEPENDENT HELICASE IRC3-RELATED"/>
    <property type="match status" value="1"/>
</dbReference>
<dbReference type="Gene3D" id="3.30.870.10">
    <property type="entry name" value="Endonuclease Chain A"/>
    <property type="match status" value="1"/>
</dbReference>
<dbReference type="InterPro" id="IPR027417">
    <property type="entry name" value="P-loop_NTPase"/>
</dbReference>
<reference evidence="3 4" key="1">
    <citation type="submission" date="2021-01" db="EMBL/GenBank/DDBJ databases">
        <title>Whole genome shotgun sequence of Actinoplanes humidus NBRC 14915.</title>
        <authorList>
            <person name="Komaki H."/>
            <person name="Tamura T."/>
        </authorList>
    </citation>
    <scope>NUCLEOTIDE SEQUENCE [LARGE SCALE GENOMIC DNA]</scope>
    <source>
        <strain evidence="3 4">NBRC 14915</strain>
    </source>
</reference>
<dbReference type="InterPro" id="IPR021835">
    <property type="entry name" value="DUF3427"/>
</dbReference>
<accession>A0ABQ3ZQ81</accession>
<dbReference type="Gene3D" id="3.40.50.300">
    <property type="entry name" value="P-loop containing nucleotide triphosphate hydrolases"/>
    <property type="match status" value="2"/>
</dbReference>
<dbReference type="SMART" id="SM00490">
    <property type="entry name" value="HELICc"/>
    <property type="match status" value="1"/>
</dbReference>
<dbReference type="SMART" id="SM00487">
    <property type="entry name" value="DEXDc"/>
    <property type="match status" value="1"/>
</dbReference>
<name>A0ABQ3ZQ81_9ACTN</name>
<evidence type="ECO:0000259" key="1">
    <source>
        <dbReference type="PROSITE" id="PS51192"/>
    </source>
</evidence>
<dbReference type="EMBL" id="BOMN01000040">
    <property type="protein sequence ID" value="GIE20332.1"/>
    <property type="molecule type" value="Genomic_DNA"/>
</dbReference>
<dbReference type="Proteomes" id="UP000603200">
    <property type="component" value="Unassembled WGS sequence"/>
</dbReference>
<feature type="domain" description="Helicase C-terminal" evidence="2">
    <location>
        <begin position="550"/>
        <end position="740"/>
    </location>
</feature>
<keyword evidence="3" id="KW-0378">Hydrolase</keyword>
<dbReference type="InterPro" id="IPR014001">
    <property type="entry name" value="Helicase_ATP-bd"/>
</dbReference>
<dbReference type="InterPro" id="IPR001650">
    <property type="entry name" value="Helicase_C-like"/>
</dbReference>
<keyword evidence="3" id="KW-0347">Helicase</keyword>
<dbReference type="InterPro" id="IPR006935">
    <property type="entry name" value="Helicase/UvrB_N"/>
</dbReference>
<proteinExistence type="predicted"/>
<dbReference type="Pfam" id="PF13091">
    <property type="entry name" value="PLDc_2"/>
    <property type="match status" value="1"/>
</dbReference>
<dbReference type="Pfam" id="PF11907">
    <property type="entry name" value="DUF3427"/>
    <property type="match status" value="1"/>
</dbReference>
<dbReference type="SUPFAM" id="SSF52540">
    <property type="entry name" value="P-loop containing nucleoside triphosphate hydrolases"/>
    <property type="match status" value="1"/>
</dbReference>
<dbReference type="RefSeq" id="WP_203837500.1">
    <property type="nucleotide sequence ID" value="NZ_BAAATV010000007.1"/>
</dbReference>
<protein>
    <submittedName>
        <fullName evidence="3">Helicase</fullName>
    </submittedName>
</protein>
<dbReference type="PANTHER" id="PTHR47962">
    <property type="entry name" value="ATP-DEPENDENT HELICASE LHR-RELATED-RELATED"/>
    <property type="match status" value="1"/>
</dbReference>